<gene>
    <name evidence="2" type="ORF">EYF80_033384</name>
</gene>
<organism evidence="2 3">
    <name type="scientific">Liparis tanakae</name>
    <name type="common">Tanaka's snailfish</name>
    <dbReference type="NCBI Taxonomy" id="230148"/>
    <lineage>
        <taxon>Eukaryota</taxon>
        <taxon>Metazoa</taxon>
        <taxon>Chordata</taxon>
        <taxon>Craniata</taxon>
        <taxon>Vertebrata</taxon>
        <taxon>Euteleostomi</taxon>
        <taxon>Actinopterygii</taxon>
        <taxon>Neopterygii</taxon>
        <taxon>Teleostei</taxon>
        <taxon>Neoteleostei</taxon>
        <taxon>Acanthomorphata</taxon>
        <taxon>Eupercaria</taxon>
        <taxon>Perciformes</taxon>
        <taxon>Cottioidei</taxon>
        <taxon>Cottales</taxon>
        <taxon>Liparidae</taxon>
        <taxon>Liparis</taxon>
    </lineage>
</organism>
<protein>
    <submittedName>
        <fullName evidence="2">Uncharacterized protein</fullName>
    </submittedName>
</protein>
<evidence type="ECO:0000313" key="2">
    <source>
        <dbReference type="EMBL" id="TNN56423.1"/>
    </source>
</evidence>
<sequence length="130" mass="14868">MEDEEQRVVAFIGARNFFLDSKPTGADIKTRLGRESEREKRKRETRVKETTQTVDGGGRDGGREGERERGETQQLRRRDGWMDVEEGRERGSSAEPLSLDSRCAGSSSVAVLAPTRLLWEYPRRMSPRRL</sequence>
<feature type="compositionally biased region" description="Basic and acidic residues" evidence="1">
    <location>
        <begin position="57"/>
        <end position="92"/>
    </location>
</feature>
<keyword evidence="3" id="KW-1185">Reference proteome</keyword>
<evidence type="ECO:0000256" key="1">
    <source>
        <dbReference type="SAM" id="MobiDB-lite"/>
    </source>
</evidence>
<accession>A0A4Z2GUK0</accession>
<feature type="region of interest" description="Disordered" evidence="1">
    <location>
        <begin position="20"/>
        <end position="106"/>
    </location>
</feature>
<comment type="caution">
    <text evidence="2">The sequence shown here is derived from an EMBL/GenBank/DDBJ whole genome shotgun (WGS) entry which is preliminary data.</text>
</comment>
<dbReference type="EMBL" id="SRLO01000429">
    <property type="protein sequence ID" value="TNN56423.1"/>
    <property type="molecule type" value="Genomic_DNA"/>
</dbReference>
<name>A0A4Z2GUK0_9TELE</name>
<proteinExistence type="predicted"/>
<dbReference type="Proteomes" id="UP000314294">
    <property type="component" value="Unassembled WGS sequence"/>
</dbReference>
<reference evidence="2 3" key="1">
    <citation type="submission" date="2019-03" db="EMBL/GenBank/DDBJ databases">
        <title>First draft genome of Liparis tanakae, snailfish: a comprehensive survey of snailfish specific genes.</title>
        <authorList>
            <person name="Kim W."/>
            <person name="Song I."/>
            <person name="Jeong J.-H."/>
            <person name="Kim D."/>
            <person name="Kim S."/>
            <person name="Ryu S."/>
            <person name="Song J.Y."/>
            <person name="Lee S.K."/>
        </authorList>
    </citation>
    <scope>NUCLEOTIDE SEQUENCE [LARGE SCALE GENOMIC DNA]</scope>
    <source>
        <tissue evidence="2">Muscle</tissue>
    </source>
</reference>
<dbReference type="AlphaFoldDB" id="A0A4Z2GUK0"/>
<evidence type="ECO:0000313" key="3">
    <source>
        <dbReference type="Proteomes" id="UP000314294"/>
    </source>
</evidence>
<feature type="compositionally biased region" description="Basic and acidic residues" evidence="1">
    <location>
        <begin position="28"/>
        <end position="39"/>
    </location>
</feature>